<dbReference type="EMBL" id="CP045652">
    <property type="protein sequence ID" value="QGA26630.1"/>
    <property type="molecule type" value="Genomic_DNA"/>
</dbReference>
<evidence type="ECO:0000259" key="1">
    <source>
        <dbReference type="PROSITE" id="PS50930"/>
    </source>
</evidence>
<accession>A0A5Q0QH11</accession>
<dbReference type="GO" id="GO:0000156">
    <property type="term" value="F:phosphorelay response regulator activity"/>
    <property type="evidence" value="ECO:0007669"/>
    <property type="project" value="InterPro"/>
</dbReference>
<sequence>MNSIFIRGSRRNEFIRVDLDKIVFVEGMSNYVKIYLTDQVLITYSTLKNLEHRLQEDSHFLRVSRSAIVNLRYVLSIYSGTITLLNGNKLALGNSYRADVYAMVQAKLVNH</sequence>
<dbReference type="RefSeq" id="WP_153511480.1">
    <property type="nucleotide sequence ID" value="NZ_CP045652.1"/>
</dbReference>
<feature type="domain" description="HTH LytTR-type" evidence="1">
    <location>
        <begin position="6"/>
        <end position="106"/>
    </location>
</feature>
<dbReference type="GO" id="GO:0003677">
    <property type="term" value="F:DNA binding"/>
    <property type="evidence" value="ECO:0007669"/>
    <property type="project" value="InterPro"/>
</dbReference>
<keyword evidence="3" id="KW-1185">Reference proteome</keyword>
<reference evidence="2 3" key="1">
    <citation type="submission" date="2019-10" db="EMBL/GenBank/DDBJ databases">
        <authorList>
            <person name="Dong K."/>
        </authorList>
    </citation>
    <scope>NUCLEOTIDE SEQUENCE [LARGE SCALE GENOMIC DNA]</scope>
    <source>
        <strain evidence="3">dk4302</strain>
    </source>
</reference>
<dbReference type="PANTHER" id="PTHR37299:SF1">
    <property type="entry name" value="STAGE 0 SPORULATION PROTEIN A HOMOLOG"/>
    <property type="match status" value="1"/>
</dbReference>
<dbReference type="AlphaFoldDB" id="A0A5Q0QH11"/>
<dbReference type="InterPro" id="IPR007492">
    <property type="entry name" value="LytTR_DNA-bd_dom"/>
</dbReference>
<dbReference type="KEGG" id="sphe:GFH32_09960"/>
<gene>
    <name evidence="2" type="ORF">GFH32_09960</name>
</gene>
<name>A0A5Q0QH11_9SPHI</name>
<dbReference type="PROSITE" id="PS50930">
    <property type="entry name" value="HTH_LYTTR"/>
    <property type="match status" value="1"/>
</dbReference>
<proteinExistence type="predicted"/>
<dbReference type="SMART" id="SM00850">
    <property type="entry name" value="LytTR"/>
    <property type="match status" value="1"/>
</dbReference>
<dbReference type="Pfam" id="PF04397">
    <property type="entry name" value="LytTR"/>
    <property type="match status" value="1"/>
</dbReference>
<protein>
    <recommendedName>
        <fullName evidence="1">HTH LytTR-type domain-containing protein</fullName>
    </recommendedName>
</protein>
<evidence type="ECO:0000313" key="3">
    <source>
        <dbReference type="Proteomes" id="UP000326921"/>
    </source>
</evidence>
<dbReference type="InterPro" id="IPR046947">
    <property type="entry name" value="LytR-like"/>
</dbReference>
<organism evidence="2 3">
    <name type="scientific">Sphingobacterium zhuxiongii</name>
    <dbReference type="NCBI Taxonomy" id="2662364"/>
    <lineage>
        <taxon>Bacteria</taxon>
        <taxon>Pseudomonadati</taxon>
        <taxon>Bacteroidota</taxon>
        <taxon>Sphingobacteriia</taxon>
        <taxon>Sphingobacteriales</taxon>
        <taxon>Sphingobacteriaceae</taxon>
        <taxon>Sphingobacterium</taxon>
    </lineage>
</organism>
<dbReference type="PANTHER" id="PTHR37299">
    <property type="entry name" value="TRANSCRIPTIONAL REGULATOR-RELATED"/>
    <property type="match status" value="1"/>
</dbReference>
<dbReference type="Gene3D" id="2.40.50.1020">
    <property type="entry name" value="LytTr DNA-binding domain"/>
    <property type="match status" value="1"/>
</dbReference>
<evidence type="ECO:0000313" key="2">
    <source>
        <dbReference type="EMBL" id="QGA26630.1"/>
    </source>
</evidence>
<dbReference type="Proteomes" id="UP000326921">
    <property type="component" value="Chromosome"/>
</dbReference>